<evidence type="ECO:0000313" key="2">
    <source>
        <dbReference type="Proteomes" id="UP000573327"/>
    </source>
</evidence>
<dbReference type="AlphaFoldDB" id="A0A7W7WGJ1"/>
<dbReference type="RefSeq" id="WP_184914139.1">
    <property type="nucleotide sequence ID" value="NZ_JACHJR010000001.1"/>
</dbReference>
<reference evidence="1 2" key="1">
    <citation type="submission" date="2020-08" db="EMBL/GenBank/DDBJ databases">
        <title>Sequencing the genomes of 1000 actinobacteria strains.</title>
        <authorList>
            <person name="Klenk H.-P."/>
        </authorList>
    </citation>
    <scope>NUCLEOTIDE SEQUENCE [LARGE SCALE GENOMIC DNA]</scope>
    <source>
        <strain evidence="1 2">DSM 44786</strain>
    </source>
</reference>
<gene>
    <name evidence="1" type="ORF">F4556_002392</name>
</gene>
<proteinExistence type="predicted"/>
<keyword evidence="2" id="KW-1185">Reference proteome</keyword>
<protein>
    <submittedName>
        <fullName evidence="1">Uncharacterized protein</fullName>
    </submittedName>
</protein>
<name>A0A7W7WGJ1_9ACTN</name>
<organism evidence="1 2">
    <name type="scientific">Kitasatospora gansuensis</name>
    <dbReference type="NCBI Taxonomy" id="258050"/>
    <lineage>
        <taxon>Bacteria</taxon>
        <taxon>Bacillati</taxon>
        <taxon>Actinomycetota</taxon>
        <taxon>Actinomycetes</taxon>
        <taxon>Kitasatosporales</taxon>
        <taxon>Streptomycetaceae</taxon>
        <taxon>Kitasatospora</taxon>
    </lineage>
</organism>
<accession>A0A7W7WGJ1</accession>
<evidence type="ECO:0000313" key="1">
    <source>
        <dbReference type="EMBL" id="MBB4946857.1"/>
    </source>
</evidence>
<dbReference type="EMBL" id="JACHJR010000001">
    <property type="protein sequence ID" value="MBB4946857.1"/>
    <property type="molecule type" value="Genomic_DNA"/>
</dbReference>
<comment type="caution">
    <text evidence="1">The sequence shown here is derived from an EMBL/GenBank/DDBJ whole genome shotgun (WGS) entry which is preliminary data.</text>
</comment>
<dbReference type="Proteomes" id="UP000573327">
    <property type="component" value="Unassembled WGS sequence"/>
</dbReference>
<sequence length="116" mass="12281">MQQPTELQLQASAFDAVGALARAAVAARVPQHITPTWVTVGGFADGQLRSDDDTALRVFDAWRRVLGSARLGTTIHETPDGPRRFYTAAVTVGDVSVRLTASVPANILARRAAVAA</sequence>